<feature type="domain" description="YMGG-like Gly-zipper" evidence="2">
    <location>
        <begin position="124"/>
        <end position="168"/>
    </location>
</feature>
<dbReference type="Proteomes" id="UP000694480">
    <property type="component" value="Unassembled WGS sequence"/>
</dbReference>
<keyword evidence="1" id="KW-0175">Coiled coil</keyword>
<dbReference type="AlphaFoldDB" id="A0A930YUR3"/>
<dbReference type="PROSITE" id="PS51257">
    <property type="entry name" value="PROKAR_LIPOPROTEIN"/>
    <property type="match status" value="1"/>
</dbReference>
<comment type="caution">
    <text evidence="3">The sequence shown here is derived from an EMBL/GenBank/DDBJ whole genome shotgun (WGS) entry which is preliminary data.</text>
</comment>
<dbReference type="EMBL" id="JADKYY010000003">
    <property type="protein sequence ID" value="MBF5026725.1"/>
    <property type="molecule type" value="Genomic_DNA"/>
</dbReference>
<dbReference type="RefSeq" id="WP_194738661.1">
    <property type="nucleotide sequence ID" value="NZ_JADKYY010000003.1"/>
</dbReference>
<protein>
    <submittedName>
        <fullName evidence="3">Glycine zipper 2TM domain-containing protein</fullName>
    </submittedName>
</protein>
<evidence type="ECO:0000313" key="3">
    <source>
        <dbReference type="EMBL" id="MBF5026725.1"/>
    </source>
</evidence>
<name>A0A930YUR3_9FLAO</name>
<dbReference type="Pfam" id="PF13441">
    <property type="entry name" value="Gly-zipper_YMGG"/>
    <property type="match status" value="1"/>
</dbReference>
<feature type="coiled-coil region" evidence="1">
    <location>
        <begin position="26"/>
        <end position="77"/>
    </location>
</feature>
<proteinExistence type="predicted"/>
<evidence type="ECO:0000259" key="2">
    <source>
        <dbReference type="Pfam" id="PF13441"/>
    </source>
</evidence>
<dbReference type="InterPro" id="IPR027367">
    <property type="entry name" value="Gly-zipper_YMGG"/>
</dbReference>
<accession>A0A930YUR3</accession>
<reference evidence="3" key="1">
    <citation type="submission" date="2020-11" db="EMBL/GenBank/DDBJ databases">
        <title>Genome seq and assembly of Planobacterium sp.</title>
        <authorList>
            <person name="Chhetri G."/>
        </authorList>
    </citation>
    <scope>NUCLEOTIDE SEQUENCE</scope>
    <source>
        <strain evidence="3">GCR5</strain>
    </source>
</reference>
<evidence type="ECO:0000313" key="4">
    <source>
        <dbReference type="Proteomes" id="UP000694480"/>
    </source>
</evidence>
<sequence>MRHILLIGAFSAMALTSCTKEDTTAQKTLEQEKMEYQARQLDIERQKLAIEKEKIAFERAKDSIEKVEQQKAQASVARTAAAPVRERVVERTVYRNNSTASSGSYEGASDGTYTQAPERQGISKAAKGTIIGTVGGAAAGAIINKRNRGAGAVIGGIVGGATGYTIGRAADRRDGRVQ</sequence>
<organism evidence="3 4">
    <name type="scientific">Planobacterium oryzisoli</name>
    <dbReference type="NCBI Taxonomy" id="2771435"/>
    <lineage>
        <taxon>Bacteria</taxon>
        <taxon>Pseudomonadati</taxon>
        <taxon>Bacteroidota</taxon>
        <taxon>Flavobacteriia</taxon>
        <taxon>Flavobacteriales</taxon>
        <taxon>Weeksellaceae</taxon>
        <taxon>Chryseobacterium group</taxon>
        <taxon>Chryseobacterium</taxon>
    </lineage>
</organism>
<keyword evidence="4" id="KW-1185">Reference proteome</keyword>
<gene>
    <name evidence="3" type="ORF">IC612_02805</name>
</gene>
<evidence type="ECO:0000256" key="1">
    <source>
        <dbReference type="SAM" id="Coils"/>
    </source>
</evidence>